<evidence type="ECO:0000256" key="5">
    <source>
        <dbReference type="ARBA" id="ARBA00022763"/>
    </source>
</evidence>
<evidence type="ECO:0000256" key="8">
    <source>
        <dbReference type="ARBA" id="ARBA00023014"/>
    </source>
</evidence>
<evidence type="ECO:0000256" key="6">
    <source>
        <dbReference type="ARBA" id="ARBA00022801"/>
    </source>
</evidence>
<keyword evidence="8" id="KW-0411">Iron-sulfur</keyword>
<dbReference type="SUPFAM" id="SSF52141">
    <property type="entry name" value="Uracil-DNA glycosylase-like"/>
    <property type="match status" value="1"/>
</dbReference>
<evidence type="ECO:0000256" key="3">
    <source>
        <dbReference type="ARBA" id="ARBA00022485"/>
    </source>
</evidence>
<feature type="domain" description="Uracil-DNA glycosylase-like" evidence="10">
    <location>
        <begin position="339"/>
        <end position="499"/>
    </location>
</feature>
<dbReference type="InterPro" id="IPR036895">
    <property type="entry name" value="Uracil-DNA_glycosylase-like_sf"/>
</dbReference>
<dbReference type="PANTHER" id="PTHR33693">
    <property type="entry name" value="TYPE-5 URACIL-DNA GLYCOSYLASE"/>
    <property type="match status" value="1"/>
</dbReference>
<dbReference type="Pfam" id="PF13566">
    <property type="entry name" value="DUF4130"/>
    <property type="match status" value="1"/>
</dbReference>
<dbReference type="RefSeq" id="WP_277414295.1">
    <property type="nucleotide sequence ID" value="NZ_CP119083.1"/>
</dbReference>
<keyword evidence="9" id="KW-0234">DNA repair</keyword>
<evidence type="ECO:0000256" key="2">
    <source>
        <dbReference type="ARBA" id="ARBA00019403"/>
    </source>
</evidence>
<evidence type="ECO:0000259" key="10">
    <source>
        <dbReference type="SMART" id="SM00986"/>
    </source>
</evidence>
<sequence>MSGDAVPSTSPGDADDTAAPIDAVALAIAGHPIPVASFGDFRTAARDLIVRRVPPESVQWSGSETPHGDLLSAGNAGLAPMLPAGLLEQPPAPQPRIPRTLMEMLQSAACYRAPDRWGFLYKIVWRWQLGQQEILSMADEDGARLQHMVKAVRHEEHDMHAYLRFRERPPAAGDPRFVAWFEPAHDVLPQVAQHFAKRMGKISWMIGTPEATVLWDGKRLHGTGPLMRSAADVEDSGEALWLTYYRSIFNPARLNADIMHGHIRTRFWKNLPEAAVVPHMVSQAAAGARKVGQLDTVGKRTGTTIPIAAEKAAPERQQPSSLDDCRRCDLWQNATQAVAGQGARRAKIMLVGEQPGDQEDLAGKPFVGPAGALLDKAMDEAGMDRRKVYITNAVKHFKWEPRGKRRLHKTPAQKEVMACHYWLETELETIAPDIVVALGSTALKSILQSGSVTMKDYMGQPFQHDGRWIVVTYHPSYALRVPSAEARHEAVAAIVEALKTAQRLADGEAPGKL</sequence>
<protein>
    <recommendedName>
        <fullName evidence="2">Type-4 uracil-DNA glycosylase</fullName>
    </recommendedName>
</protein>
<dbReference type="NCBIfam" id="TIGR00758">
    <property type="entry name" value="UDG_fam4"/>
    <property type="match status" value="1"/>
</dbReference>
<name>A0ABY8B7Y2_9BURK</name>
<keyword evidence="6" id="KW-0378">Hydrolase</keyword>
<dbReference type="InterPro" id="IPR005122">
    <property type="entry name" value="Uracil-DNA_glycosylase-like"/>
</dbReference>
<evidence type="ECO:0000256" key="1">
    <source>
        <dbReference type="ARBA" id="ARBA00006521"/>
    </source>
</evidence>
<dbReference type="SMART" id="SM00986">
    <property type="entry name" value="UDG"/>
    <property type="match status" value="1"/>
</dbReference>
<dbReference type="InterPro" id="IPR025404">
    <property type="entry name" value="DUF4130"/>
</dbReference>
<reference evidence="11 12" key="1">
    <citation type="submission" date="2023-02" db="EMBL/GenBank/DDBJ databases">
        <title>Gemone sequence of Telluria chitinolytica ACM 3522T.</title>
        <authorList>
            <person name="Frediansyah A."/>
            <person name="Miess H."/>
            <person name="Gross H."/>
        </authorList>
    </citation>
    <scope>NUCLEOTIDE SEQUENCE [LARGE SCALE GENOMIC DNA]</scope>
    <source>
        <strain evidence="11 12">ACM 3522</strain>
    </source>
</reference>
<evidence type="ECO:0000256" key="9">
    <source>
        <dbReference type="ARBA" id="ARBA00023204"/>
    </source>
</evidence>
<dbReference type="InterPro" id="IPR005273">
    <property type="entry name" value="Ura-DNA_glyco_family4"/>
</dbReference>
<dbReference type="NCBIfam" id="TIGR03914">
    <property type="entry name" value="UDG_fam_dom"/>
    <property type="match status" value="1"/>
</dbReference>
<keyword evidence="3" id="KW-0004">4Fe-4S</keyword>
<dbReference type="PANTHER" id="PTHR33693:SF9">
    <property type="entry name" value="TYPE-4 URACIL-DNA GLYCOSYLASE"/>
    <property type="match status" value="1"/>
</dbReference>
<gene>
    <name evidence="11" type="ORF">PX653_18945</name>
</gene>
<dbReference type="Pfam" id="PF03167">
    <property type="entry name" value="UDG"/>
    <property type="match status" value="1"/>
</dbReference>
<dbReference type="NCBIfam" id="TIGR03915">
    <property type="entry name" value="SAM_7_link_chp"/>
    <property type="match status" value="1"/>
</dbReference>
<dbReference type="EMBL" id="CP119083">
    <property type="protein sequence ID" value="WEF31523.1"/>
    <property type="molecule type" value="Genomic_DNA"/>
</dbReference>
<keyword evidence="12" id="KW-1185">Reference proteome</keyword>
<keyword evidence="5" id="KW-0227">DNA damage</keyword>
<keyword evidence="4" id="KW-0479">Metal-binding</keyword>
<organism evidence="11 12">
    <name type="scientific">Pseudoduganella chitinolytica</name>
    <dbReference type="NCBI Taxonomy" id="34070"/>
    <lineage>
        <taxon>Bacteria</taxon>
        <taxon>Pseudomonadati</taxon>
        <taxon>Pseudomonadota</taxon>
        <taxon>Betaproteobacteria</taxon>
        <taxon>Burkholderiales</taxon>
        <taxon>Oxalobacteraceae</taxon>
        <taxon>Telluria group</taxon>
        <taxon>Pseudoduganella</taxon>
    </lineage>
</organism>
<evidence type="ECO:0000256" key="4">
    <source>
        <dbReference type="ARBA" id="ARBA00022723"/>
    </source>
</evidence>
<dbReference type="Gene3D" id="3.40.470.10">
    <property type="entry name" value="Uracil-DNA glycosylase-like domain"/>
    <property type="match status" value="1"/>
</dbReference>
<accession>A0ABY8B7Y2</accession>
<proteinExistence type="inferred from homology"/>
<evidence type="ECO:0000313" key="12">
    <source>
        <dbReference type="Proteomes" id="UP001216510"/>
    </source>
</evidence>
<keyword evidence="7" id="KW-0408">Iron</keyword>
<dbReference type="InterPro" id="IPR023875">
    <property type="entry name" value="DNA_repair_put"/>
</dbReference>
<evidence type="ECO:0000313" key="11">
    <source>
        <dbReference type="EMBL" id="WEF31523.1"/>
    </source>
</evidence>
<comment type="similarity">
    <text evidence="1">Belongs to the uracil-DNA glycosylase (UDG) superfamily. Type 4 (UDGa) family.</text>
</comment>
<dbReference type="SMART" id="SM00987">
    <property type="entry name" value="UreE_C"/>
    <property type="match status" value="1"/>
</dbReference>
<dbReference type="CDD" id="cd10030">
    <property type="entry name" value="UDG-F4_TTUDGA_SPO1dp_like"/>
    <property type="match status" value="1"/>
</dbReference>
<dbReference type="Proteomes" id="UP001216510">
    <property type="component" value="Chromosome"/>
</dbReference>
<dbReference type="InterPro" id="IPR051536">
    <property type="entry name" value="UDG_Type-4/5"/>
</dbReference>
<evidence type="ECO:0000256" key="7">
    <source>
        <dbReference type="ARBA" id="ARBA00023004"/>
    </source>
</evidence>